<keyword evidence="9" id="KW-1185">Reference proteome</keyword>
<sequence length="870" mass="101539">MNKRVIRNNKDITLNHYLRLFVFAFLLLMVFLVPIAQPIFLKLHDISEIPKVTLIRVLGSFALLLWAVWTYILNKRLRLPPKIVSAGIFLFLISWGLSTIFSTNFYLSFFGSYMRQMGFLTYFFYFATFFLLYDVIETHTELRYFYWTIVITTVVVDFFGALQLYRLMPWYERVRTESRIISTLGHADFLGHFLVMVMPLILALIYQVKNLCLKISLYFLFLLSFLVLLGSYTRGAWVAFLVGIIFYYAFVLLKEKKFFTSKNKIITLALVLGLGFTVGIFYISETKLYLERKDVGLFSLKERFESIGAGLGVTQQNPRVLTWRDSVRLFEDKILKSPRIIYGLGPETFSFNFTPYKSLDLARYDRGKGYPDREHNEFLDILFPQGLFGLFSFIFIIVSVFFYSIKNYHHINPENRILFLGALTGWISFLVQGLVLFGLSATYLYFWILTAFIMIFFKLEKKDSVWEVSLSSLARLFILILCIFVSIFSIKFSLQFFRAEIYYRYGLDYINSGEVGRAAAILEEAIKLRPQETAFHEAVIKAYLGIMGGAENEDIKKEAFIKGESHIKGLLENAYYKSLTYNLVGAFYAQAYHYLGRKDETLIKKAEEYLNEALSYDRYCVPPMENLLKMYSTDLKNEEKALEIAERILEIDSYHVEAASYAAKFYFQEGDFEKAKEIYERLLSINPNDKNILFNLGLVMYRLGDLNKAEEYLLKSLNIDPTYSNALELLRVIYKQLGKEDKLKEIKIDERVYIQRGLEAYKNKDYNSAFDYFKKALELKPNSPEIMNNIGAVLFMSGRYDEAILWFKKALETKKDYVQAYGNLVYAYLQKGDLFSAEVVLNEGLKYAPNDANLRELKNKLEELKKERRQ</sequence>
<dbReference type="GO" id="GO:0016020">
    <property type="term" value="C:membrane"/>
    <property type="evidence" value="ECO:0007669"/>
    <property type="project" value="UniProtKB-SubCell"/>
</dbReference>
<dbReference type="PANTHER" id="PTHR37422:SF13">
    <property type="entry name" value="LIPOPOLYSACCHARIDE BIOSYNTHESIS PROTEIN PA4999-RELATED"/>
    <property type="match status" value="1"/>
</dbReference>
<evidence type="ECO:0000256" key="5">
    <source>
        <dbReference type="PROSITE-ProRule" id="PRU00339"/>
    </source>
</evidence>
<evidence type="ECO:0000259" key="7">
    <source>
        <dbReference type="Pfam" id="PF04932"/>
    </source>
</evidence>
<feature type="repeat" description="TPR" evidence="5">
    <location>
        <begin position="690"/>
        <end position="723"/>
    </location>
</feature>
<feature type="repeat" description="TPR" evidence="5">
    <location>
        <begin position="656"/>
        <end position="689"/>
    </location>
</feature>
<protein>
    <submittedName>
        <fullName evidence="8">TPR repeat-containing protein</fullName>
    </submittedName>
</protein>
<organism evidence="8 9">
    <name type="scientific">Dictyoglomus turgidum (strain DSM 6724 / Z-1310)</name>
    <dbReference type="NCBI Taxonomy" id="515635"/>
    <lineage>
        <taxon>Bacteria</taxon>
        <taxon>Pseudomonadati</taxon>
        <taxon>Dictyoglomota</taxon>
        <taxon>Dictyoglomia</taxon>
        <taxon>Dictyoglomales</taxon>
        <taxon>Dictyoglomaceae</taxon>
        <taxon>Dictyoglomus</taxon>
    </lineage>
</organism>
<feature type="transmembrane region" description="Helical" evidence="6">
    <location>
        <begin position="84"/>
        <end position="107"/>
    </location>
</feature>
<dbReference type="InParanoid" id="B8E0S1"/>
<feature type="transmembrane region" description="Helical" evidence="6">
    <location>
        <begin position="443"/>
        <end position="460"/>
    </location>
</feature>
<feature type="repeat" description="TPR" evidence="5">
    <location>
        <begin position="499"/>
        <end position="532"/>
    </location>
</feature>
<dbReference type="InterPro" id="IPR007016">
    <property type="entry name" value="O-antigen_ligase-rel_domated"/>
</dbReference>
<feature type="transmembrane region" description="Helical" evidence="6">
    <location>
        <begin position="472"/>
        <end position="494"/>
    </location>
</feature>
<dbReference type="Pfam" id="PF14559">
    <property type="entry name" value="TPR_19"/>
    <property type="match status" value="2"/>
</dbReference>
<feature type="transmembrane region" description="Helical" evidence="6">
    <location>
        <begin position="53"/>
        <end position="72"/>
    </location>
</feature>
<name>B8E0S1_DICTD</name>
<keyword evidence="5" id="KW-0802">TPR repeat</keyword>
<dbReference type="STRING" id="515635.Dtur_1384"/>
<dbReference type="Gene3D" id="1.25.40.10">
    <property type="entry name" value="Tetratricopeptide repeat domain"/>
    <property type="match status" value="2"/>
</dbReference>
<keyword evidence="2 6" id="KW-0812">Transmembrane</keyword>
<keyword evidence="3 6" id="KW-1133">Transmembrane helix</keyword>
<dbReference type="HOGENOM" id="CLU_330589_0_0_0"/>
<evidence type="ECO:0000256" key="6">
    <source>
        <dbReference type="SAM" id="Phobius"/>
    </source>
</evidence>
<dbReference type="EMBL" id="CP001251">
    <property type="protein sequence ID" value="ACK42658.1"/>
    <property type="molecule type" value="Genomic_DNA"/>
</dbReference>
<feature type="transmembrane region" description="Helical" evidence="6">
    <location>
        <begin position="113"/>
        <end position="132"/>
    </location>
</feature>
<dbReference type="eggNOG" id="COG3307">
    <property type="taxonomic scope" value="Bacteria"/>
</dbReference>
<dbReference type="AlphaFoldDB" id="B8E0S1"/>
<dbReference type="PROSITE" id="PS50005">
    <property type="entry name" value="TPR"/>
    <property type="match status" value="5"/>
</dbReference>
<feature type="transmembrane region" description="Helical" evidence="6">
    <location>
        <begin position="144"/>
        <end position="165"/>
    </location>
</feature>
<keyword evidence="4 6" id="KW-0472">Membrane</keyword>
<dbReference type="InterPro" id="IPR019734">
    <property type="entry name" value="TPR_rpt"/>
</dbReference>
<dbReference type="SUPFAM" id="SSF48452">
    <property type="entry name" value="TPR-like"/>
    <property type="match status" value="2"/>
</dbReference>
<feature type="transmembrane region" description="Helical" evidence="6">
    <location>
        <begin position="211"/>
        <end position="229"/>
    </location>
</feature>
<dbReference type="EnsemblBacteria" id="ACK42658">
    <property type="protein sequence ID" value="ACK42658"/>
    <property type="gene ID" value="Dtur_1384"/>
</dbReference>
<feature type="transmembrane region" description="Helical" evidence="6">
    <location>
        <begin position="265"/>
        <end position="284"/>
    </location>
</feature>
<proteinExistence type="predicted"/>
<dbReference type="PROSITE" id="PS50293">
    <property type="entry name" value="TPR_REGION"/>
    <property type="match status" value="3"/>
</dbReference>
<dbReference type="InterPro" id="IPR011990">
    <property type="entry name" value="TPR-like_helical_dom_sf"/>
</dbReference>
<comment type="subcellular location">
    <subcellularLocation>
        <location evidence="1">Membrane</location>
        <topology evidence="1">Multi-pass membrane protein</topology>
    </subcellularLocation>
</comment>
<dbReference type="Pfam" id="PF04932">
    <property type="entry name" value="Wzy_C"/>
    <property type="match status" value="1"/>
</dbReference>
<reference evidence="9" key="1">
    <citation type="journal article" date="2016" name="Front. Microbiol.">
        <title>The complete genome sequence of hyperthermophile Dictyoglomus turgidum DSM 6724 reveals a specialized carbohydrate fermentor.</title>
        <authorList>
            <person name="Brumm P.J."/>
            <person name="Gowda K."/>
            <person name="Robb F.T."/>
            <person name="Mead D.A."/>
        </authorList>
    </citation>
    <scope>NUCLEOTIDE SEQUENCE [LARGE SCALE GENOMIC DNA]</scope>
    <source>
        <strain evidence="9">DSM 6724 / Z-1310</strain>
    </source>
</reference>
<feature type="repeat" description="TPR" evidence="5">
    <location>
        <begin position="784"/>
        <end position="817"/>
    </location>
</feature>
<feature type="transmembrane region" description="Helical" evidence="6">
    <location>
        <begin position="417"/>
        <end position="437"/>
    </location>
</feature>
<feature type="transmembrane region" description="Helical" evidence="6">
    <location>
        <begin position="235"/>
        <end position="253"/>
    </location>
</feature>
<feature type="transmembrane region" description="Helical" evidence="6">
    <location>
        <begin position="185"/>
        <end position="206"/>
    </location>
</feature>
<gene>
    <name evidence="8" type="ordered locus">Dtur_1384</name>
</gene>
<dbReference type="RefSeq" id="WP_012583736.1">
    <property type="nucleotide sequence ID" value="NC_011661.1"/>
</dbReference>
<dbReference type="OrthoDB" id="9780183at2"/>
<dbReference type="Proteomes" id="UP000007719">
    <property type="component" value="Chromosome"/>
</dbReference>
<dbReference type="Pfam" id="PF13181">
    <property type="entry name" value="TPR_8"/>
    <property type="match status" value="1"/>
</dbReference>
<feature type="domain" description="O-antigen ligase-related" evidence="7">
    <location>
        <begin position="219"/>
        <end position="394"/>
    </location>
</feature>
<evidence type="ECO:0000256" key="4">
    <source>
        <dbReference type="ARBA" id="ARBA00023136"/>
    </source>
</evidence>
<accession>B8E0S1</accession>
<dbReference type="InterPro" id="IPR051533">
    <property type="entry name" value="WaaL-like"/>
</dbReference>
<dbReference type="SMART" id="SM00028">
    <property type="entry name" value="TPR"/>
    <property type="match status" value="7"/>
</dbReference>
<feature type="transmembrane region" description="Helical" evidence="6">
    <location>
        <begin position="381"/>
        <end position="405"/>
    </location>
</feature>
<evidence type="ECO:0000256" key="3">
    <source>
        <dbReference type="ARBA" id="ARBA00022989"/>
    </source>
</evidence>
<evidence type="ECO:0000313" key="9">
    <source>
        <dbReference type="Proteomes" id="UP000007719"/>
    </source>
</evidence>
<evidence type="ECO:0000313" key="8">
    <source>
        <dbReference type="EMBL" id="ACK42658.1"/>
    </source>
</evidence>
<dbReference type="Pfam" id="PF00515">
    <property type="entry name" value="TPR_1"/>
    <property type="match status" value="1"/>
</dbReference>
<feature type="repeat" description="TPR" evidence="5">
    <location>
        <begin position="750"/>
        <end position="783"/>
    </location>
</feature>
<evidence type="ECO:0000256" key="1">
    <source>
        <dbReference type="ARBA" id="ARBA00004141"/>
    </source>
</evidence>
<dbReference type="PATRIC" id="fig|515635.4.peg.1430"/>
<feature type="transmembrane region" description="Helical" evidence="6">
    <location>
        <begin position="20"/>
        <end position="41"/>
    </location>
</feature>
<dbReference type="KEGG" id="dtu:Dtur_1384"/>
<dbReference type="PANTHER" id="PTHR37422">
    <property type="entry name" value="TEICHURONIC ACID BIOSYNTHESIS PROTEIN TUAE"/>
    <property type="match status" value="1"/>
</dbReference>
<dbReference type="eggNOG" id="COG0457">
    <property type="taxonomic scope" value="Bacteria"/>
</dbReference>
<evidence type="ECO:0000256" key="2">
    <source>
        <dbReference type="ARBA" id="ARBA00022692"/>
    </source>
</evidence>